<name>A0A7W8YCJ4_9MICC</name>
<accession>A0A7W8YCJ4</accession>
<dbReference type="EMBL" id="JACHBL010000001">
    <property type="protein sequence ID" value="MBB5598876.1"/>
    <property type="molecule type" value="Genomic_DNA"/>
</dbReference>
<gene>
    <name evidence="6" type="ORF">BKA12_001956</name>
</gene>
<dbReference type="GO" id="GO:0005694">
    <property type="term" value="C:chromosome"/>
    <property type="evidence" value="ECO:0007669"/>
    <property type="project" value="TreeGrafter"/>
</dbReference>
<evidence type="ECO:0000256" key="4">
    <source>
        <dbReference type="SAM" id="MobiDB-lite"/>
    </source>
</evidence>
<dbReference type="PANTHER" id="PTHR33375">
    <property type="entry name" value="CHROMOSOME-PARTITIONING PROTEIN PARB-RELATED"/>
    <property type="match status" value="1"/>
</dbReference>
<comment type="caution">
    <text evidence="6">The sequence shown here is derived from an EMBL/GenBank/DDBJ whole genome shotgun (WGS) entry which is preliminary data.</text>
</comment>
<dbReference type="Pfam" id="PF17762">
    <property type="entry name" value="HTH_ParB"/>
    <property type="match status" value="1"/>
</dbReference>
<comment type="similarity">
    <text evidence="1">Belongs to the ParB family.</text>
</comment>
<keyword evidence="2" id="KW-0159">Chromosome partition</keyword>
<dbReference type="SUPFAM" id="SSF110849">
    <property type="entry name" value="ParB/Sulfiredoxin"/>
    <property type="match status" value="1"/>
</dbReference>
<dbReference type="SMART" id="SM00470">
    <property type="entry name" value="ParB"/>
    <property type="match status" value="1"/>
</dbReference>
<dbReference type="Gene3D" id="3.90.1530.30">
    <property type="match status" value="1"/>
</dbReference>
<feature type="compositionally biased region" description="Polar residues" evidence="4">
    <location>
        <begin position="57"/>
        <end position="67"/>
    </location>
</feature>
<dbReference type="Pfam" id="PF23552">
    <property type="entry name" value="ParB_C"/>
    <property type="match status" value="1"/>
</dbReference>
<dbReference type="InterPro" id="IPR057240">
    <property type="entry name" value="ParB_dimer_C"/>
</dbReference>
<dbReference type="Pfam" id="PF02195">
    <property type="entry name" value="ParB_N"/>
    <property type="match status" value="1"/>
</dbReference>
<dbReference type="NCBIfam" id="TIGR00180">
    <property type="entry name" value="parB_part"/>
    <property type="match status" value="1"/>
</dbReference>
<keyword evidence="3" id="KW-0238">DNA-binding</keyword>
<dbReference type="FunFam" id="3.90.1530.30:FF:000001">
    <property type="entry name" value="Chromosome partitioning protein ParB"/>
    <property type="match status" value="1"/>
</dbReference>
<dbReference type="InterPro" id="IPR004437">
    <property type="entry name" value="ParB/RepB/Spo0J"/>
</dbReference>
<evidence type="ECO:0000256" key="3">
    <source>
        <dbReference type="ARBA" id="ARBA00023125"/>
    </source>
</evidence>
<feature type="compositionally biased region" description="Polar residues" evidence="4">
    <location>
        <begin position="337"/>
        <end position="346"/>
    </location>
</feature>
<dbReference type="AlphaFoldDB" id="A0A7W8YCJ4"/>
<keyword evidence="7" id="KW-1185">Reference proteome</keyword>
<reference evidence="6 7" key="1">
    <citation type="submission" date="2020-08" db="EMBL/GenBank/DDBJ databases">
        <title>Sequencing the genomes of 1000 actinobacteria strains.</title>
        <authorList>
            <person name="Klenk H.-P."/>
        </authorList>
    </citation>
    <scope>NUCLEOTIDE SEQUENCE [LARGE SCALE GENOMIC DNA]</scope>
    <source>
        <strain evidence="6 7">DSM 23694</strain>
    </source>
</reference>
<feature type="region of interest" description="Disordered" evidence="4">
    <location>
        <begin position="1"/>
        <end position="352"/>
    </location>
</feature>
<evidence type="ECO:0000259" key="5">
    <source>
        <dbReference type="SMART" id="SM00470"/>
    </source>
</evidence>
<feature type="compositionally biased region" description="Basic and acidic residues" evidence="4">
    <location>
        <begin position="287"/>
        <end position="335"/>
    </location>
</feature>
<evidence type="ECO:0000256" key="1">
    <source>
        <dbReference type="ARBA" id="ARBA00006295"/>
    </source>
</evidence>
<sequence>MAEKRRGLGRGLGALIATGPTEPVEEKKATTPSSEEVEAAPTPASRETTNTDKRTPAYSSADQTKLVDSSSSKADKKSPAAATGDVTASAETGKKSSTASVDPGEEESSKGSKSGESTKNSDAEEPADKESAFKSGADDSQEDSTTSVANAVDVLRKRTSERRRKALADTVKAEDEKKTPAETKDSSKRSTVVEENEAELDADGDEVPRIRPVDMFFGGSPSPRSNVSRETSRANRRRAQVPDLLSERAARVLKNREDNGTDVEEQAETTSPAPKSTGNTSAAADSKNSEELESSKNEVTRPTGEEKSDAASDRTSSVDKDEIVAQKSDVSRETLTDSDQGDNPSGSDVEDLASIPGLSYAELPIDSIHPNRKQPRQVFDEEDMSELEHSIREIGLLQPIVVRPSSEEGDAKYELVMGERRWRAAQRVGMEQIPAIIRETKDEDLLRDALLENLHRSELNPLEEAAAYQQLLQEFGCSQDELSQKIGRSRSQISNTIRLMKLPPLVQRRVAAGVISQGHARALLSLEDVAEMERLAQRIVNEGLSVRSVEEIVALQAGLRRADNTRQAKEVARPERLDYFANALSDRLDTQVKITLGAKKGRVSIEFASVDDLNRIMGVIAPSN</sequence>
<protein>
    <submittedName>
        <fullName evidence="6">ParB/RepB/Spo0J family partition protein</fullName>
    </submittedName>
</protein>
<feature type="domain" description="ParB-like N-terminal" evidence="5">
    <location>
        <begin position="361"/>
        <end position="454"/>
    </location>
</feature>
<organism evidence="6 7">
    <name type="scientific">Neomicrococcus lactis</name>
    <dbReference type="NCBI Taxonomy" id="732241"/>
    <lineage>
        <taxon>Bacteria</taxon>
        <taxon>Bacillati</taxon>
        <taxon>Actinomycetota</taxon>
        <taxon>Actinomycetes</taxon>
        <taxon>Micrococcales</taxon>
        <taxon>Micrococcaceae</taxon>
        <taxon>Neomicrococcus</taxon>
    </lineage>
</organism>
<dbReference type="FunFam" id="1.10.10.2830:FF:000001">
    <property type="entry name" value="Chromosome partitioning protein ParB"/>
    <property type="match status" value="1"/>
</dbReference>
<feature type="compositionally biased region" description="Acidic residues" evidence="4">
    <location>
        <begin position="194"/>
        <end position="205"/>
    </location>
</feature>
<dbReference type="GO" id="GO:0007059">
    <property type="term" value="P:chromosome segregation"/>
    <property type="evidence" value="ECO:0007669"/>
    <property type="project" value="UniProtKB-KW"/>
</dbReference>
<dbReference type="InterPro" id="IPR050336">
    <property type="entry name" value="Chromosome_partition/occlusion"/>
</dbReference>
<feature type="compositionally biased region" description="Basic and acidic residues" evidence="4">
    <location>
        <begin position="171"/>
        <end position="192"/>
    </location>
</feature>
<dbReference type="InterPro" id="IPR041468">
    <property type="entry name" value="HTH_ParB/Spo0J"/>
</dbReference>
<feature type="compositionally biased region" description="Polar residues" evidence="4">
    <location>
        <begin position="268"/>
        <end position="283"/>
    </location>
</feature>
<dbReference type="PANTHER" id="PTHR33375:SF1">
    <property type="entry name" value="CHROMOSOME-PARTITIONING PROTEIN PARB-RELATED"/>
    <property type="match status" value="1"/>
</dbReference>
<proteinExistence type="inferred from homology"/>
<dbReference type="InterPro" id="IPR003115">
    <property type="entry name" value="ParB_N"/>
</dbReference>
<feature type="compositionally biased region" description="Basic and acidic residues" evidence="4">
    <location>
        <begin position="119"/>
        <end position="132"/>
    </location>
</feature>
<feature type="compositionally biased region" description="Basic and acidic residues" evidence="4">
    <location>
        <begin position="245"/>
        <end position="259"/>
    </location>
</feature>
<dbReference type="GO" id="GO:0003677">
    <property type="term" value="F:DNA binding"/>
    <property type="evidence" value="ECO:0007669"/>
    <property type="project" value="UniProtKB-KW"/>
</dbReference>
<evidence type="ECO:0000256" key="2">
    <source>
        <dbReference type="ARBA" id="ARBA00022829"/>
    </source>
</evidence>
<evidence type="ECO:0000313" key="6">
    <source>
        <dbReference type="EMBL" id="MBB5598876.1"/>
    </source>
</evidence>
<dbReference type="InterPro" id="IPR036086">
    <property type="entry name" value="ParB/Sulfiredoxin_sf"/>
</dbReference>
<evidence type="ECO:0000313" key="7">
    <source>
        <dbReference type="Proteomes" id="UP000523863"/>
    </source>
</evidence>
<dbReference type="GO" id="GO:0045881">
    <property type="term" value="P:positive regulation of sporulation resulting in formation of a cellular spore"/>
    <property type="evidence" value="ECO:0007669"/>
    <property type="project" value="TreeGrafter"/>
</dbReference>
<dbReference type="Proteomes" id="UP000523863">
    <property type="component" value="Unassembled WGS sequence"/>
</dbReference>
<dbReference type="SUPFAM" id="SSF109709">
    <property type="entry name" value="KorB DNA-binding domain-like"/>
    <property type="match status" value="1"/>
</dbReference>
<dbReference type="CDD" id="cd16393">
    <property type="entry name" value="SPO0J_N"/>
    <property type="match status" value="1"/>
</dbReference>
<dbReference type="Gene3D" id="1.10.10.2830">
    <property type="match status" value="1"/>
</dbReference>